<organism evidence="1">
    <name type="scientific">uncultured Mycobacterium sp</name>
    <dbReference type="NCBI Taxonomy" id="171292"/>
    <lineage>
        <taxon>Bacteria</taxon>
        <taxon>Bacillati</taxon>
        <taxon>Actinomycetota</taxon>
        <taxon>Actinomycetes</taxon>
        <taxon>Mycobacteriales</taxon>
        <taxon>Mycobacteriaceae</taxon>
        <taxon>Mycobacterium</taxon>
        <taxon>environmental samples</taxon>
    </lineage>
</organism>
<proteinExistence type="predicted"/>
<sequence>MVNVMWDETPTARTFHECSLCGRTISPGEQYRRSRIIGDDGPYTFKECVHCREFCKLYADEFTFDSDEGYTEVDVAEWEPDDVEAIEHRRRFLIRWTHGRDLFPVPGQELVAADQ</sequence>
<reference evidence="1" key="1">
    <citation type="submission" date="2016-03" db="EMBL/GenBank/DDBJ databases">
        <authorList>
            <person name="Ploux O."/>
        </authorList>
    </citation>
    <scope>NUCLEOTIDE SEQUENCE</scope>
    <source>
        <strain evidence="1">UC10</strain>
    </source>
</reference>
<dbReference type="EMBL" id="FLQS01000010">
    <property type="protein sequence ID" value="SBS73885.1"/>
    <property type="molecule type" value="Genomic_DNA"/>
</dbReference>
<protein>
    <submittedName>
        <fullName evidence="1">Uncharacterized protein</fullName>
    </submittedName>
</protein>
<accession>A0A1Y5P5D0</accession>
<name>A0A1Y5P5D0_9MYCO</name>
<gene>
    <name evidence="1" type="ORF">MHPYR_180106</name>
</gene>
<evidence type="ECO:0000313" key="1">
    <source>
        <dbReference type="EMBL" id="SBS73885.1"/>
    </source>
</evidence>
<dbReference type="AlphaFoldDB" id="A0A1Y5P5D0"/>